<organism evidence="2 3">
    <name type="scientific">Rachicladosporium monterosium</name>
    <dbReference type="NCBI Taxonomy" id="1507873"/>
    <lineage>
        <taxon>Eukaryota</taxon>
        <taxon>Fungi</taxon>
        <taxon>Dikarya</taxon>
        <taxon>Ascomycota</taxon>
        <taxon>Pezizomycotina</taxon>
        <taxon>Dothideomycetes</taxon>
        <taxon>Dothideomycetidae</taxon>
        <taxon>Cladosporiales</taxon>
        <taxon>Cladosporiaceae</taxon>
        <taxon>Rachicladosporium</taxon>
    </lineage>
</organism>
<dbReference type="InterPro" id="IPR032710">
    <property type="entry name" value="NTF2-like_dom_sf"/>
</dbReference>
<accession>A0ABR0L0T8</accession>
<protein>
    <recommendedName>
        <fullName evidence="4">Carboxymethylenebutenolidase</fullName>
    </recommendedName>
</protein>
<name>A0ABR0L0T8_9PEZI</name>
<evidence type="ECO:0000313" key="2">
    <source>
        <dbReference type="EMBL" id="KAK5141173.1"/>
    </source>
</evidence>
<dbReference type="SUPFAM" id="SSF54427">
    <property type="entry name" value="NTF2-like"/>
    <property type="match status" value="1"/>
</dbReference>
<dbReference type="InterPro" id="IPR009959">
    <property type="entry name" value="Cyclase_SnoaL-like"/>
</dbReference>
<dbReference type="Proteomes" id="UP001308179">
    <property type="component" value="Unassembled WGS sequence"/>
</dbReference>
<dbReference type="PANTHER" id="PTHR38436:SF3">
    <property type="entry name" value="CARBOXYMETHYLENEBUTENOLIDASE-RELATED"/>
    <property type="match status" value="1"/>
</dbReference>
<feature type="region of interest" description="Disordered" evidence="1">
    <location>
        <begin position="121"/>
        <end position="159"/>
    </location>
</feature>
<reference evidence="2 3" key="1">
    <citation type="submission" date="2023-08" db="EMBL/GenBank/DDBJ databases">
        <title>Black Yeasts Isolated from many extreme environments.</title>
        <authorList>
            <person name="Coleine C."/>
            <person name="Stajich J.E."/>
            <person name="Selbmann L."/>
        </authorList>
    </citation>
    <scope>NUCLEOTIDE SEQUENCE [LARGE SCALE GENOMIC DNA]</scope>
    <source>
        <strain evidence="2 3">CCFEE 5386</strain>
    </source>
</reference>
<feature type="non-terminal residue" evidence="2">
    <location>
        <position position="1"/>
    </location>
</feature>
<dbReference type="EMBL" id="JAVRRR010000633">
    <property type="protein sequence ID" value="KAK5141173.1"/>
    <property type="molecule type" value="Genomic_DNA"/>
</dbReference>
<evidence type="ECO:0008006" key="4">
    <source>
        <dbReference type="Google" id="ProtNLM"/>
    </source>
</evidence>
<proteinExistence type="predicted"/>
<evidence type="ECO:0000313" key="3">
    <source>
        <dbReference type="Proteomes" id="UP001308179"/>
    </source>
</evidence>
<sequence length="159" mass="17380">NPPSLTMKLVSRTIGTDRVVDEMIISFKHTQPIPWMLPDVLATNKQVHVALVSVVCIRGAKLYHEHIYWDQASVLVQVGLLDPKLVPEGFKKQGLKRLPVYGRETAEKVLDESCQPSNELISGWQKRAKGDPGAALPARPKQTAAPNGTKTNGAKGHAS</sequence>
<evidence type="ECO:0000256" key="1">
    <source>
        <dbReference type="SAM" id="MobiDB-lite"/>
    </source>
</evidence>
<dbReference type="Gene3D" id="3.10.450.50">
    <property type="match status" value="1"/>
</dbReference>
<dbReference type="PANTHER" id="PTHR38436">
    <property type="entry name" value="POLYKETIDE CYCLASE SNOAL-LIKE DOMAIN"/>
    <property type="match status" value="1"/>
</dbReference>
<keyword evidence="3" id="KW-1185">Reference proteome</keyword>
<comment type="caution">
    <text evidence="2">The sequence shown here is derived from an EMBL/GenBank/DDBJ whole genome shotgun (WGS) entry which is preliminary data.</text>
</comment>
<gene>
    <name evidence="2" type="ORF">LTR32_006202</name>
</gene>